<dbReference type="RefSeq" id="WP_378375064.1">
    <property type="nucleotide sequence ID" value="NZ_JBHMAS010000041.1"/>
</dbReference>
<dbReference type="Proteomes" id="UP001589587">
    <property type="component" value="Unassembled WGS sequence"/>
</dbReference>
<sequence>MKSGRRFRRTLAGVLAAGALLTGAAGAIGAGIALSAAPANATPEEDCAAVRARDHQIYLNLIASLPPGAPIPPEIINPCLSAPSTTSTAAPTTTVGLPGAQAPGGGPNVGANAPTNFPTYNGTPIVPVPTIEVPPIASESPASETGVGAFPNASASAVPSPTPTPGEGTTTDRGPGPIPADSDSNIAPAQTVPDPAADVSTAGEDSGRDRYLELALIGAAAFTAAGIGVRGWPGPFSPRTPESVLSQAVGTVVSPLTAYAPGGQSSLRVFDPITGGSRFFFLIHDETSSHESVIPVTVPPGGHMSVNPDGTVTVFDADGNPVSTIDAPWAYDANGTPVPTHYEIRDGQLVQVVDTAGIENLLYPILADPELTPEERAALEAQANFIGPMTPEGEQARRDAQNVLAANPPEPADSGLGHLMSGDPNSEVSEPPITETGTGNPVGDAILANQTQEPITSNIGGHDYTTEPADPADSDLGHLMSGDPNSEVSEPPITETGTGNPVGDAILADQTQEPITSNIGGQDYTTEPAVSDVSFTDENGTNWSGTPSKVPNVWSWTYTDAQGEEHDLQVTYDEQGRPYQVFDHSNSELSLYDWSTGEPVRIGDAQHLDPGVAFDQPYTDEIMSFVVPPLRGARLAVGAIRAEDLIVSNRTTPTRPPVTSPSTPAQNIPRPGTLPPRGIPVIDGTVPPAEHDHPTIPSVNEPARPDPTIPEPSQPTSPGDPDRGQWEPSTPGEIGDPGPNLTPGISTPNVPSPGQVEEPSAPTLPDVGQVPVNPDAPGAPQQPGLPEFDPFATDPSTIPSPGVIEDPTQRPAVTMPPTQPDSPEGPGVEQDPLWWMPFAREKPPQLAPGETPPDIVEVEGVGPLDLRTLQSRIIGDRDGTDVGVWGDAGEGLRYDAARRLRPSRVFQELVTLVDGQFAFILPFDAGKNGELKFDGWFPDMNVIVDAKHIYDFIFDRNGEPYVTDFRGRVWQKDWPKTAQAQLDALAQAGMDAELVWVMLNEQYAELALRGFDDENVVGVTVETIAQWLERTGR</sequence>
<evidence type="ECO:0000313" key="2">
    <source>
        <dbReference type="EMBL" id="MFB9781361.1"/>
    </source>
</evidence>
<evidence type="ECO:0008006" key="4">
    <source>
        <dbReference type="Google" id="ProtNLM"/>
    </source>
</evidence>
<feature type="compositionally biased region" description="Low complexity" evidence="1">
    <location>
        <begin position="151"/>
        <end position="175"/>
    </location>
</feature>
<feature type="region of interest" description="Disordered" evidence="1">
    <location>
        <begin position="405"/>
        <end position="490"/>
    </location>
</feature>
<dbReference type="SUPFAM" id="SSF50998">
    <property type="entry name" value="Quinoprotein alcohol dehydrogenase-like"/>
    <property type="match status" value="1"/>
</dbReference>
<feature type="region of interest" description="Disordered" evidence="1">
    <location>
        <begin position="136"/>
        <end position="204"/>
    </location>
</feature>
<feature type="region of interest" description="Disordered" evidence="1">
    <location>
        <begin position="648"/>
        <end position="831"/>
    </location>
</feature>
<proteinExistence type="predicted"/>
<name>A0ABV5XFX5_9NOCA</name>
<feature type="compositionally biased region" description="Pro residues" evidence="1">
    <location>
        <begin position="705"/>
        <end position="715"/>
    </location>
</feature>
<comment type="caution">
    <text evidence="2">The sequence shown here is derived from an EMBL/GenBank/DDBJ whole genome shotgun (WGS) entry which is preliminary data.</text>
</comment>
<accession>A0ABV5XFX5</accession>
<gene>
    <name evidence="2" type="ORF">ACFFQ6_16840</name>
</gene>
<protein>
    <recommendedName>
        <fullName evidence="4">Tox-REase-5 domain-containing protein</fullName>
    </recommendedName>
</protein>
<reference evidence="2 3" key="1">
    <citation type="submission" date="2024-09" db="EMBL/GenBank/DDBJ databases">
        <authorList>
            <person name="Sun Q."/>
            <person name="Mori K."/>
        </authorList>
    </citation>
    <scope>NUCLEOTIDE SEQUENCE [LARGE SCALE GENOMIC DNA]</scope>
    <source>
        <strain evidence="2 3">JCM 11411</strain>
    </source>
</reference>
<evidence type="ECO:0000256" key="1">
    <source>
        <dbReference type="SAM" id="MobiDB-lite"/>
    </source>
</evidence>
<evidence type="ECO:0000313" key="3">
    <source>
        <dbReference type="Proteomes" id="UP001589587"/>
    </source>
</evidence>
<dbReference type="EMBL" id="JBHMAS010000041">
    <property type="protein sequence ID" value="MFB9781361.1"/>
    <property type="molecule type" value="Genomic_DNA"/>
</dbReference>
<keyword evidence="3" id="KW-1185">Reference proteome</keyword>
<organism evidence="2 3">
    <name type="scientific">Rhodococcus baikonurensis</name>
    <dbReference type="NCBI Taxonomy" id="172041"/>
    <lineage>
        <taxon>Bacteria</taxon>
        <taxon>Bacillati</taxon>
        <taxon>Actinomycetota</taxon>
        <taxon>Actinomycetes</taxon>
        <taxon>Mycobacteriales</taxon>
        <taxon>Nocardiaceae</taxon>
        <taxon>Rhodococcus</taxon>
        <taxon>Rhodococcus erythropolis group</taxon>
    </lineage>
</organism>
<dbReference type="InterPro" id="IPR011047">
    <property type="entry name" value="Quinoprotein_ADH-like_sf"/>
</dbReference>
<feature type="compositionally biased region" description="Polar residues" evidence="1">
    <location>
        <begin position="448"/>
        <end position="459"/>
    </location>
</feature>